<keyword evidence="3 7" id="KW-0328">Glycosyltransferase</keyword>
<evidence type="ECO:0000256" key="1">
    <source>
        <dbReference type="ARBA" id="ARBA00004236"/>
    </source>
</evidence>
<keyword evidence="8" id="KW-1185">Reference proteome</keyword>
<dbReference type="PANTHER" id="PTHR43646:SF2">
    <property type="entry name" value="GLYCOSYLTRANSFERASE 2-LIKE DOMAIN-CONTAINING PROTEIN"/>
    <property type="match status" value="1"/>
</dbReference>
<feature type="domain" description="Glycosyltransferase 2-like" evidence="6">
    <location>
        <begin position="6"/>
        <end position="175"/>
    </location>
</feature>
<dbReference type="Gene3D" id="3.90.550.10">
    <property type="entry name" value="Spore Coat Polysaccharide Biosynthesis Protein SpsA, Chain A"/>
    <property type="match status" value="1"/>
</dbReference>
<accession>A0ABW8DC44</accession>
<keyword evidence="2" id="KW-1003">Cell membrane</keyword>
<dbReference type="EC" id="2.4.-.-" evidence="7"/>
<evidence type="ECO:0000313" key="8">
    <source>
        <dbReference type="Proteomes" id="UP001615550"/>
    </source>
</evidence>
<dbReference type="InterPro" id="IPR029044">
    <property type="entry name" value="Nucleotide-diphossugar_trans"/>
</dbReference>
<gene>
    <name evidence="7" type="ORF">ACD661_11210</name>
</gene>
<dbReference type="RefSeq" id="WP_400187954.1">
    <property type="nucleotide sequence ID" value="NZ_JBGORX010000004.1"/>
</dbReference>
<evidence type="ECO:0000256" key="4">
    <source>
        <dbReference type="ARBA" id="ARBA00022679"/>
    </source>
</evidence>
<dbReference type="InterPro" id="IPR001173">
    <property type="entry name" value="Glyco_trans_2-like"/>
</dbReference>
<organism evidence="7 8">
    <name type="scientific">Legionella lytica</name>
    <dbReference type="NCBI Taxonomy" id="96232"/>
    <lineage>
        <taxon>Bacteria</taxon>
        <taxon>Pseudomonadati</taxon>
        <taxon>Pseudomonadota</taxon>
        <taxon>Gammaproteobacteria</taxon>
        <taxon>Legionellales</taxon>
        <taxon>Legionellaceae</taxon>
        <taxon>Legionella</taxon>
    </lineage>
</organism>
<dbReference type="EMBL" id="JBGORX010000004">
    <property type="protein sequence ID" value="MFJ1269129.1"/>
    <property type="molecule type" value="Genomic_DNA"/>
</dbReference>
<dbReference type="GO" id="GO:0016757">
    <property type="term" value="F:glycosyltransferase activity"/>
    <property type="evidence" value="ECO:0007669"/>
    <property type="project" value="UniProtKB-KW"/>
</dbReference>
<evidence type="ECO:0000256" key="2">
    <source>
        <dbReference type="ARBA" id="ARBA00022475"/>
    </source>
</evidence>
<keyword evidence="4 7" id="KW-0808">Transferase</keyword>
<name>A0ABW8DC44_9GAMM</name>
<evidence type="ECO:0000256" key="3">
    <source>
        <dbReference type="ARBA" id="ARBA00022676"/>
    </source>
</evidence>
<reference evidence="7 8" key="1">
    <citation type="submission" date="2024-08" db="EMBL/GenBank/DDBJ databases">
        <title>Draft Genome Sequence of Legionella lytica strain DSB2004, Isolated From a Fire Sprinkler System.</title>
        <authorList>
            <person name="Everhart A.D."/>
            <person name="Kidane D.T."/>
            <person name="Farone A.L."/>
            <person name="Farone M.B."/>
        </authorList>
    </citation>
    <scope>NUCLEOTIDE SEQUENCE [LARGE SCALE GENOMIC DNA]</scope>
    <source>
        <strain evidence="7 8">DSB2004</strain>
    </source>
</reference>
<keyword evidence="5" id="KW-0472">Membrane</keyword>
<proteinExistence type="predicted"/>
<comment type="caution">
    <text evidence="7">The sequence shown here is derived from an EMBL/GenBank/DDBJ whole genome shotgun (WGS) entry which is preliminary data.</text>
</comment>
<dbReference type="PANTHER" id="PTHR43646">
    <property type="entry name" value="GLYCOSYLTRANSFERASE"/>
    <property type="match status" value="1"/>
</dbReference>
<evidence type="ECO:0000313" key="7">
    <source>
        <dbReference type="EMBL" id="MFJ1269129.1"/>
    </source>
</evidence>
<evidence type="ECO:0000259" key="6">
    <source>
        <dbReference type="Pfam" id="PF00535"/>
    </source>
</evidence>
<dbReference type="Proteomes" id="UP001615550">
    <property type="component" value="Unassembled WGS sequence"/>
</dbReference>
<dbReference type="Pfam" id="PF00535">
    <property type="entry name" value="Glycos_transf_2"/>
    <property type="match status" value="1"/>
</dbReference>
<evidence type="ECO:0000256" key="5">
    <source>
        <dbReference type="ARBA" id="ARBA00023136"/>
    </source>
</evidence>
<protein>
    <submittedName>
        <fullName evidence="7">Glycosyltransferase family 2 protein</fullName>
        <ecNumber evidence="7">2.4.-.-</ecNumber>
    </submittedName>
</protein>
<comment type="subcellular location">
    <subcellularLocation>
        <location evidence="1">Cell membrane</location>
    </subcellularLocation>
</comment>
<sequence>MIKHLSILIPAKNEEKLLPRCLYSIIKAIQLIPKSIHTDIICCVDSSKDNTFKIAQNIIGSQGIVLEINEENVGFARRYATEEALSRYKGSLEVCWLANTDADCEVPKNWLANQLVWANQGIHALAGVVKVDSYSEHESQVPELFQNQYIIYEDDSHPHIHGANLGIRADVYQRVGGWKPLVTAEDHDLWNRLKTLSLNLKSHADCFVITSGRKQGRAPHGFAEKLTSFNGRNYG</sequence>
<dbReference type="SUPFAM" id="SSF53448">
    <property type="entry name" value="Nucleotide-diphospho-sugar transferases"/>
    <property type="match status" value="1"/>
</dbReference>